<keyword evidence="1" id="KW-1133">Transmembrane helix</keyword>
<name>A0A915CEM1_PARUN</name>
<accession>A0A915CEM1</accession>
<feature type="domain" description="SUEL-type lectin" evidence="2">
    <location>
        <begin position="51"/>
        <end position="146"/>
    </location>
</feature>
<dbReference type="InterPro" id="IPR000922">
    <property type="entry name" value="Lectin_gal-bd_dom"/>
</dbReference>
<evidence type="ECO:0000256" key="1">
    <source>
        <dbReference type="SAM" id="Phobius"/>
    </source>
</evidence>
<dbReference type="Gene3D" id="2.60.120.740">
    <property type="match status" value="2"/>
</dbReference>
<reference evidence="4" key="1">
    <citation type="submission" date="2022-11" db="UniProtKB">
        <authorList>
            <consortium name="WormBaseParasite"/>
        </authorList>
    </citation>
    <scope>IDENTIFICATION</scope>
</reference>
<feature type="transmembrane region" description="Helical" evidence="1">
    <location>
        <begin position="367"/>
        <end position="392"/>
    </location>
</feature>
<keyword evidence="1" id="KW-0472">Membrane</keyword>
<proteinExistence type="predicted"/>
<dbReference type="GO" id="GO:0030246">
    <property type="term" value="F:carbohydrate binding"/>
    <property type="evidence" value="ECO:0007669"/>
    <property type="project" value="InterPro"/>
</dbReference>
<protein>
    <submittedName>
        <fullName evidence="4">SUEL-type lectin domain-containing protein</fullName>
    </submittedName>
</protein>
<dbReference type="CDD" id="cd22829">
    <property type="entry name" value="Gal_Rha_Lectin_EVA1_EVA1C_rpt2"/>
    <property type="match status" value="1"/>
</dbReference>
<dbReference type="InterPro" id="IPR043159">
    <property type="entry name" value="Lectin_gal-bd_sf"/>
</dbReference>
<organism evidence="3 4">
    <name type="scientific">Parascaris univalens</name>
    <name type="common">Nematode worm</name>
    <dbReference type="NCBI Taxonomy" id="6257"/>
    <lineage>
        <taxon>Eukaryota</taxon>
        <taxon>Metazoa</taxon>
        <taxon>Ecdysozoa</taxon>
        <taxon>Nematoda</taxon>
        <taxon>Chromadorea</taxon>
        <taxon>Rhabditida</taxon>
        <taxon>Spirurina</taxon>
        <taxon>Ascaridomorpha</taxon>
        <taxon>Ascaridoidea</taxon>
        <taxon>Ascarididae</taxon>
        <taxon>Parascaris</taxon>
    </lineage>
</organism>
<keyword evidence="1" id="KW-0812">Transmembrane</keyword>
<dbReference type="CDD" id="cd22828">
    <property type="entry name" value="Gal_Rha_Lectin_EVA1_EVA1C_rpt1"/>
    <property type="match status" value="1"/>
</dbReference>
<dbReference type="PROSITE" id="PS50228">
    <property type="entry name" value="SUEL_LECTIN"/>
    <property type="match status" value="2"/>
</dbReference>
<evidence type="ECO:0000313" key="3">
    <source>
        <dbReference type="Proteomes" id="UP000887569"/>
    </source>
</evidence>
<dbReference type="Proteomes" id="UP000887569">
    <property type="component" value="Unplaced"/>
</dbReference>
<evidence type="ECO:0000259" key="2">
    <source>
        <dbReference type="PROSITE" id="PS50228"/>
    </source>
</evidence>
<evidence type="ECO:0000313" key="4">
    <source>
        <dbReference type="WBParaSite" id="PgR128_g013_t05"/>
    </source>
</evidence>
<dbReference type="PANTHER" id="PTHR46780">
    <property type="entry name" value="PROTEIN EVA-1"/>
    <property type="match status" value="1"/>
</dbReference>
<dbReference type="WBParaSite" id="PgR128_g013_t05">
    <property type="protein sequence ID" value="PgR128_g013_t05"/>
    <property type="gene ID" value="PgR128_g013"/>
</dbReference>
<dbReference type="AlphaFoldDB" id="A0A915CEM1"/>
<keyword evidence="3" id="KW-1185">Reference proteome</keyword>
<dbReference type="Pfam" id="PF02140">
    <property type="entry name" value="SUEL_Lectin"/>
    <property type="match status" value="2"/>
</dbReference>
<sequence length="463" mass="51342">MCCAPQCFIGAFHSASLFVAITFLFITAEALHTDIVNALMMESLKNNLVQACDGEKITLHCPRNTHILIENTFYGRLVPSTELCPSTAPNTFTLEDTSCDIAEAHAKVLEQCRNKRKCKIVVKPSFFDRDPCPNTSKYLQISYKCKPISFDDQNFCEGSNMQLSCKQNKRLAIYSAQYGRTVNGQAMHCTPNTPVAKDCVMDVLGRLLHECHAQTECSLAVNDHFFGNPCPYGVHKYLSLIFMCVNDEIFSEAAVKGNLETMKEISKGLGPIVPQRALIEEVRDQRPPAKDEPPEGKHKVLYTSKTNNDAAYVPGPAAPSVKVSTDEPIGVRPSKDGEFKEGTANALGIVHDILLLVDYIQRNKEKAALYTALGAATGIILLLSACITMQCLSKRRQKVEQRLQVAKSTEFSSLIDSNQTSPMFVDTDSRTCFDMGDLTHNGQSFMRFSQLTPPRVPPNIYYS</sequence>
<feature type="domain" description="SUEL-type lectin" evidence="2">
    <location>
        <begin position="155"/>
        <end position="245"/>
    </location>
</feature>